<dbReference type="AlphaFoldDB" id="A0A8G0KVK4"/>
<dbReference type="Proteomes" id="UP000824721">
    <property type="component" value="Chromosome"/>
</dbReference>
<organism evidence="1">
    <name type="scientific">Flavobacterium columnare</name>
    <dbReference type="NCBI Taxonomy" id="996"/>
    <lineage>
        <taxon>Bacteria</taxon>
        <taxon>Pseudomonadati</taxon>
        <taxon>Bacteroidota</taxon>
        <taxon>Flavobacteriia</taxon>
        <taxon>Flavobacteriales</taxon>
        <taxon>Flavobacteriaceae</taxon>
        <taxon>Flavobacterium</taxon>
    </lineage>
</organism>
<dbReference type="KEGG" id="fdv:JJC05_09095"/>
<gene>
    <name evidence="1" type="ORF">JJC05_09095</name>
</gene>
<reference evidence="1" key="1">
    <citation type="submission" date="2020-12" db="EMBL/GenBank/DDBJ databases">
        <title>Genome sequencing of genetic groups of Flavobacterium columnare.</title>
        <authorList>
            <person name="Waldbieser G.C."/>
            <person name="Griffin M.J."/>
            <person name="LaFrentz B.R."/>
        </authorList>
    </citation>
    <scope>NUCLEOTIDE SEQUENCE</scope>
    <source>
        <strain evidence="1">90-106</strain>
    </source>
</reference>
<proteinExistence type="predicted"/>
<sequence>MAKKRRIDVFTLPKDTIIEVISIKGEKVVKNNMTYENALKLRNNKGWKNIFYQVGYSHFTDGTIGKK</sequence>
<dbReference type="EMBL" id="CP067378">
    <property type="protein sequence ID" value="QYS88025.1"/>
    <property type="molecule type" value="Genomic_DNA"/>
</dbReference>
<accession>A0A8G0KVK4</accession>
<evidence type="ECO:0000313" key="1">
    <source>
        <dbReference type="EMBL" id="QYS88025.1"/>
    </source>
</evidence>
<name>A0A8G0KVK4_9FLAO</name>
<protein>
    <submittedName>
        <fullName evidence="1">Uncharacterized protein</fullName>
    </submittedName>
</protein>